<accession>B5IDU0</accession>
<dbReference type="GeneID" id="8827300"/>
<name>B5IDU0_ACIB4</name>
<dbReference type="STRING" id="439481.Aboo_0358"/>
<gene>
    <name evidence="1" type="ordered locus">Aboo_0358</name>
</gene>
<dbReference type="eggNOG" id="arCOG13509">
    <property type="taxonomic scope" value="Archaea"/>
</dbReference>
<organism evidence="1 2">
    <name type="scientific">Aciduliprofundum boonei (strain DSM 19572 / T469)</name>
    <dbReference type="NCBI Taxonomy" id="439481"/>
    <lineage>
        <taxon>Archaea</taxon>
        <taxon>Methanobacteriati</taxon>
        <taxon>Thermoplasmatota</taxon>
        <taxon>DHVE2 group</taxon>
        <taxon>Candidatus Aciduliprofundum</taxon>
    </lineage>
</organism>
<dbReference type="EMBL" id="CP001941">
    <property type="protein sequence ID" value="ADD08169.1"/>
    <property type="molecule type" value="Genomic_DNA"/>
</dbReference>
<dbReference type="OrthoDB" id="374418at2157"/>
<protein>
    <submittedName>
        <fullName evidence="1">Uncharacterized protein</fullName>
    </submittedName>
</protein>
<sequence>MKEEIKILKSFLTVDSPAVLLTPCELKNKDWVSELNYSEIKCTSLDCQEEDKDCIKMNPQGLYLPLHRFHAWIIDPEYFIYTPGYAFYLGRSSLKEFGIIALTSLVDDAMDSIALSYGFQILHHGNWHYYLKAT</sequence>
<keyword evidence="2" id="KW-1185">Reference proteome</keyword>
<dbReference type="HOGENOM" id="CLU_1891298_0_0_2"/>
<dbReference type="AlphaFoldDB" id="B5IDU0"/>
<evidence type="ECO:0000313" key="2">
    <source>
        <dbReference type="Proteomes" id="UP000001400"/>
    </source>
</evidence>
<evidence type="ECO:0000313" key="1">
    <source>
        <dbReference type="EMBL" id="ADD08169.1"/>
    </source>
</evidence>
<dbReference type="KEGG" id="abi:Aboo_0358"/>
<dbReference type="Proteomes" id="UP000001400">
    <property type="component" value="Chromosome"/>
</dbReference>
<reference evidence="1" key="1">
    <citation type="submission" date="2010-02" db="EMBL/GenBank/DDBJ databases">
        <title>Complete sequence of Aciduliprofundum boonei T469.</title>
        <authorList>
            <consortium name="US DOE Joint Genome Institute"/>
            <person name="Lucas S."/>
            <person name="Copeland A."/>
            <person name="Lapidus A."/>
            <person name="Cheng J.-F."/>
            <person name="Bruce D."/>
            <person name="Goodwin L."/>
            <person name="Pitluck S."/>
            <person name="Saunders E."/>
            <person name="Detter J.C."/>
            <person name="Han C."/>
            <person name="Tapia R."/>
            <person name="Land M."/>
            <person name="Hauser L."/>
            <person name="Kyrpides N."/>
            <person name="Mikhailova N."/>
            <person name="Flores G."/>
            <person name="Reysenbach A.-L."/>
            <person name="Woyke T."/>
        </authorList>
    </citation>
    <scope>NUCLEOTIDE SEQUENCE</scope>
    <source>
        <strain evidence="1">T469</strain>
    </source>
</reference>
<dbReference type="RefSeq" id="WP_008084495.1">
    <property type="nucleotide sequence ID" value="NC_013926.1"/>
</dbReference>
<proteinExistence type="predicted"/>